<dbReference type="CDD" id="cd03216">
    <property type="entry name" value="ABC_Carb_Monos_I"/>
    <property type="match status" value="1"/>
</dbReference>
<dbReference type="RefSeq" id="WP_176866034.1">
    <property type="nucleotide sequence ID" value="NZ_JABXWT010000008.1"/>
</dbReference>
<dbReference type="InterPro" id="IPR017871">
    <property type="entry name" value="ABC_transporter-like_CS"/>
</dbReference>
<dbReference type="Gene3D" id="3.40.50.300">
    <property type="entry name" value="P-loop containing nucleotide triphosphate hydrolases"/>
    <property type="match status" value="2"/>
</dbReference>
<keyword evidence="3" id="KW-0762">Sugar transport</keyword>
<accession>A0ABX2PSA1</accession>
<dbReference type="InterPro" id="IPR050107">
    <property type="entry name" value="ABC_carbohydrate_import_ATPase"/>
</dbReference>
<protein>
    <submittedName>
        <fullName evidence="10">Sugar ABC transporter ATP-binding protein</fullName>
    </submittedName>
</protein>
<keyword evidence="2" id="KW-1003">Cell membrane</keyword>
<organism evidence="10 11">
    <name type="scientific">Ruegeria haliotis</name>
    <dbReference type="NCBI Taxonomy" id="2747601"/>
    <lineage>
        <taxon>Bacteria</taxon>
        <taxon>Pseudomonadati</taxon>
        <taxon>Pseudomonadota</taxon>
        <taxon>Alphaproteobacteria</taxon>
        <taxon>Rhodobacterales</taxon>
        <taxon>Roseobacteraceae</taxon>
        <taxon>Ruegeria</taxon>
    </lineage>
</organism>
<feature type="domain" description="ABC transporter" evidence="9">
    <location>
        <begin position="254"/>
        <end position="501"/>
    </location>
</feature>
<evidence type="ECO:0000256" key="7">
    <source>
        <dbReference type="ARBA" id="ARBA00022967"/>
    </source>
</evidence>
<dbReference type="SUPFAM" id="SSF52540">
    <property type="entry name" value="P-loop containing nucleoside triphosphate hydrolases"/>
    <property type="match status" value="2"/>
</dbReference>
<dbReference type="CDD" id="cd03215">
    <property type="entry name" value="ABC_Carb_Monos_II"/>
    <property type="match status" value="1"/>
</dbReference>
<gene>
    <name evidence="10" type="ORF">HW561_14615</name>
</gene>
<dbReference type="InterPro" id="IPR027417">
    <property type="entry name" value="P-loop_NTPase"/>
</dbReference>
<dbReference type="InterPro" id="IPR003439">
    <property type="entry name" value="ABC_transporter-like_ATP-bd"/>
</dbReference>
<evidence type="ECO:0000256" key="3">
    <source>
        <dbReference type="ARBA" id="ARBA00022597"/>
    </source>
</evidence>
<dbReference type="PROSITE" id="PS00211">
    <property type="entry name" value="ABC_TRANSPORTER_1"/>
    <property type="match status" value="1"/>
</dbReference>
<evidence type="ECO:0000256" key="1">
    <source>
        <dbReference type="ARBA" id="ARBA00022448"/>
    </source>
</evidence>
<proteinExistence type="predicted"/>
<keyword evidence="1" id="KW-0813">Transport</keyword>
<keyword evidence="6 10" id="KW-0067">ATP-binding</keyword>
<reference evidence="10 11" key="1">
    <citation type="submission" date="2020-06" db="EMBL/GenBank/DDBJ databases">
        <authorList>
            <person name="Cao W.R."/>
        </authorList>
    </citation>
    <scope>NUCLEOTIDE SEQUENCE [LARGE SCALE GENOMIC DNA]</scope>
    <source>
        <strain evidence="10 11">B1Z28</strain>
    </source>
</reference>
<dbReference type="PANTHER" id="PTHR43790">
    <property type="entry name" value="CARBOHYDRATE TRANSPORT ATP-BINDING PROTEIN MG119-RELATED"/>
    <property type="match status" value="1"/>
</dbReference>
<dbReference type="Proteomes" id="UP000630805">
    <property type="component" value="Unassembled WGS sequence"/>
</dbReference>
<dbReference type="GO" id="GO:0005524">
    <property type="term" value="F:ATP binding"/>
    <property type="evidence" value="ECO:0007669"/>
    <property type="project" value="UniProtKB-KW"/>
</dbReference>
<dbReference type="EMBL" id="JABXWT010000008">
    <property type="protein sequence ID" value="NVO57025.1"/>
    <property type="molecule type" value="Genomic_DNA"/>
</dbReference>
<dbReference type="Pfam" id="PF00005">
    <property type="entry name" value="ABC_tran"/>
    <property type="match status" value="2"/>
</dbReference>
<keyword evidence="5" id="KW-0547">Nucleotide-binding</keyword>
<evidence type="ECO:0000256" key="4">
    <source>
        <dbReference type="ARBA" id="ARBA00022737"/>
    </source>
</evidence>
<dbReference type="PROSITE" id="PS50893">
    <property type="entry name" value="ABC_TRANSPORTER_2"/>
    <property type="match status" value="2"/>
</dbReference>
<feature type="domain" description="ABC transporter" evidence="9">
    <location>
        <begin position="7"/>
        <end position="244"/>
    </location>
</feature>
<dbReference type="SMART" id="SM00382">
    <property type="entry name" value="AAA"/>
    <property type="match status" value="2"/>
</dbReference>
<comment type="caution">
    <text evidence="10">The sequence shown here is derived from an EMBL/GenBank/DDBJ whole genome shotgun (WGS) entry which is preliminary data.</text>
</comment>
<keyword evidence="4" id="KW-0677">Repeat</keyword>
<evidence type="ECO:0000313" key="10">
    <source>
        <dbReference type="EMBL" id="NVO57025.1"/>
    </source>
</evidence>
<evidence type="ECO:0000256" key="2">
    <source>
        <dbReference type="ARBA" id="ARBA00022475"/>
    </source>
</evidence>
<evidence type="ECO:0000256" key="8">
    <source>
        <dbReference type="ARBA" id="ARBA00023136"/>
    </source>
</evidence>
<evidence type="ECO:0000259" key="9">
    <source>
        <dbReference type="PROSITE" id="PS50893"/>
    </source>
</evidence>
<dbReference type="PANTHER" id="PTHR43790:SF3">
    <property type="entry name" value="D-ALLOSE IMPORT ATP-BINDING PROTEIN ALSA-RELATED"/>
    <property type="match status" value="1"/>
</dbReference>
<keyword evidence="7" id="KW-1278">Translocase</keyword>
<dbReference type="InterPro" id="IPR003593">
    <property type="entry name" value="AAA+_ATPase"/>
</dbReference>
<evidence type="ECO:0000256" key="5">
    <source>
        <dbReference type="ARBA" id="ARBA00022741"/>
    </source>
</evidence>
<evidence type="ECO:0000313" key="11">
    <source>
        <dbReference type="Proteomes" id="UP000630805"/>
    </source>
</evidence>
<keyword evidence="8" id="KW-0472">Membrane</keyword>
<sequence>MTAPARLEVKDLRKSYGSVVVLKGVDLAVEAGQVLAFLGANGAGKSTLLNCVSGAQDADTGDILVESASLRGLNPRQVQDQGVAIIYQHFQVFEGLSVAENIFLGHEIRRGGRVDRRAQNRQAQELLDRLGVEDIDPRADLGSLGVGERKVVEIARALRLKPKFLILDEPTASLSDKEAKALHEVIRQAVARDGIGVIYVTHFLDEIHKIADQVTILRDGRILWTRPVGEVSIADMTDAISPDALMTGLDKTPFQADGAEMLQIEDLTTDFVGPINVALHPGEVLGIYGLMGAGRTELLECLSGAAPQSGGRLQIGGTLRRFRTPREAQDQGVALVASDRKEQSLFSSFSAVENLLVPHMGRSPMPRMLRNFNSEGLAFERAARRLNIQPPNPRMQGQRFSGGNAQKIMVSRWLIEGAEIKLLLLDEPTQGVDIGARHELYEALAEVKRKGTTIIVASSDATEICLLADKVMVLGRGQQVALIDNPHDEELLIELAHKAEHGTQQDVPVGEKEMGAMQ</sequence>
<name>A0ABX2PSA1_9RHOB</name>
<evidence type="ECO:0000256" key="6">
    <source>
        <dbReference type="ARBA" id="ARBA00022840"/>
    </source>
</evidence>
<keyword evidence="11" id="KW-1185">Reference proteome</keyword>